<feature type="signal peptide" evidence="1">
    <location>
        <begin position="1"/>
        <end position="23"/>
    </location>
</feature>
<gene>
    <name evidence="2" type="ORF">SARC_17849</name>
</gene>
<evidence type="ECO:0000313" key="2">
    <source>
        <dbReference type="EMBL" id="KNC69636.1"/>
    </source>
</evidence>
<keyword evidence="3" id="KW-1185">Reference proteome</keyword>
<organism evidence="2 3">
    <name type="scientific">Sphaeroforma arctica JP610</name>
    <dbReference type="NCBI Taxonomy" id="667725"/>
    <lineage>
        <taxon>Eukaryota</taxon>
        <taxon>Ichthyosporea</taxon>
        <taxon>Ichthyophonida</taxon>
        <taxon>Sphaeroforma</taxon>
    </lineage>
</organism>
<keyword evidence="1" id="KW-0732">Signal</keyword>
<evidence type="ECO:0000256" key="1">
    <source>
        <dbReference type="SAM" id="SignalP"/>
    </source>
</evidence>
<feature type="chain" id="PRO_5005538294" evidence="1">
    <location>
        <begin position="24"/>
        <end position="63"/>
    </location>
</feature>
<reference evidence="2 3" key="1">
    <citation type="submission" date="2011-02" db="EMBL/GenBank/DDBJ databases">
        <title>The Genome Sequence of Sphaeroforma arctica JP610.</title>
        <authorList>
            <consortium name="The Broad Institute Genome Sequencing Platform"/>
            <person name="Russ C."/>
            <person name="Cuomo C."/>
            <person name="Young S.K."/>
            <person name="Zeng Q."/>
            <person name="Gargeya S."/>
            <person name="Alvarado L."/>
            <person name="Berlin A."/>
            <person name="Chapman S.B."/>
            <person name="Chen Z."/>
            <person name="Freedman E."/>
            <person name="Gellesch M."/>
            <person name="Goldberg J."/>
            <person name="Griggs A."/>
            <person name="Gujja S."/>
            <person name="Heilman E."/>
            <person name="Heiman D."/>
            <person name="Howarth C."/>
            <person name="Mehta T."/>
            <person name="Neiman D."/>
            <person name="Pearson M."/>
            <person name="Roberts A."/>
            <person name="Saif S."/>
            <person name="Shea T."/>
            <person name="Shenoy N."/>
            <person name="Sisk P."/>
            <person name="Stolte C."/>
            <person name="Sykes S."/>
            <person name="White J."/>
            <person name="Yandava C."/>
            <person name="Burger G."/>
            <person name="Gray M.W."/>
            <person name="Holland P.W.H."/>
            <person name="King N."/>
            <person name="Lang F.B.F."/>
            <person name="Roger A.J."/>
            <person name="Ruiz-Trillo I."/>
            <person name="Haas B."/>
            <person name="Nusbaum C."/>
            <person name="Birren B."/>
        </authorList>
    </citation>
    <scope>NUCLEOTIDE SEQUENCE [LARGE SCALE GENOMIC DNA]</scope>
    <source>
        <strain evidence="2 3">JP610</strain>
    </source>
</reference>
<proteinExistence type="predicted"/>
<dbReference type="GeneID" id="25918353"/>
<feature type="non-terminal residue" evidence="2">
    <location>
        <position position="63"/>
    </location>
</feature>
<name>A0A0L0EZ11_9EUKA</name>
<dbReference type="Proteomes" id="UP000054560">
    <property type="component" value="Unassembled WGS sequence"/>
</dbReference>
<sequence length="63" mass="6675">MARLWVFAALCSLLAPSTLYVTASFGDLLHGSTNSECPACPCFTCDDRDELCSHSGKCSENGA</sequence>
<evidence type="ECO:0000313" key="3">
    <source>
        <dbReference type="Proteomes" id="UP000054560"/>
    </source>
</evidence>
<protein>
    <submittedName>
        <fullName evidence="2">Uncharacterized protein</fullName>
    </submittedName>
</protein>
<dbReference type="EMBL" id="KQ254009">
    <property type="protein sequence ID" value="KNC69636.1"/>
    <property type="molecule type" value="Genomic_DNA"/>
</dbReference>
<dbReference type="RefSeq" id="XP_014143538.1">
    <property type="nucleotide sequence ID" value="XM_014288063.1"/>
</dbReference>
<accession>A0A0L0EZ11</accession>
<dbReference type="AlphaFoldDB" id="A0A0L0EZ11"/>